<dbReference type="Proteomes" id="UP000024837">
    <property type="component" value="Unassembled WGS sequence"/>
</dbReference>
<organism evidence="2 3">
    <name type="scientific">Drechslerella stenobrocha 248</name>
    <dbReference type="NCBI Taxonomy" id="1043628"/>
    <lineage>
        <taxon>Eukaryota</taxon>
        <taxon>Fungi</taxon>
        <taxon>Dikarya</taxon>
        <taxon>Ascomycota</taxon>
        <taxon>Pezizomycotina</taxon>
        <taxon>Orbiliomycetes</taxon>
        <taxon>Orbiliales</taxon>
        <taxon>Orbiliaceae</taxon>
        <taxon>Drechslerella</taxon>
    </lineage>
</organism>
<proteinExistence type="predicted"/>
<sequence>MVSTHGSRVSRNGEGLYQGNKTEEKGRTEEREPQLKKRNLPPFGDPLGLKAKGKRSRRRRRRRRGGKNAQAPPSANLAAHSDAWARAQVSLPDLTASPVAIEEYLHEPEVFVVSPRQRPIRGYFHLQNARGGRIPYPALADVDDLVAAPIEPESRYNSTGTTQIPYFLRGIFATRVSETLESDGESGMKADPDRCVEFQTLNHTSA</sequence>
<evidence type="ECO:0000313" key="2">
    <source>
        <dbReference type="EMBL" id="EWC44894.1"/>
    </source>
</evidence>
<reference evidence="2 3" key="1">
    <citation type="submission" date="2013-05" db="EMBL/GenBank/DDBJ databases">
        <title>Drechslerella stenobrocha genome reveals carnivorous origination and mechanical trapping mechanism of predatory fungi.</title>
        <authorList>
            <person name="Liu X."/>
            <person name="Zhang W."/>
            <person name="Liu K."/>
        </authorList>
    </citation>
    <scope>NUCLEOTIDE SEQUENCE [LARGE SCALE GENOMIC DNA]</scope>
    <source>
        <strain evidence="2 3">248</strain>
    </source>
</reference>
<feature type="compositionally biased region" description="Basic residues" evidence="1">
    <location>
        <begin position="51"/>
        <end position="66"/>
    </location>
</feature>
<protein>
    <submittedName>
        <fullName evidence="2">Uncharacterized protein</fullName>
    </submittedName>
</protein>
<dbReference type="AlphaFoldDB" id="W7HP15"/>
<feature type="compositionally biased region" description="Polar residues" evidence="1">
    <location>
        <begin position="1"/>
        <end position="10"/>
    </location>
</feature>
<feature type="compositionally biased region" description="Basic and acidic residues" evidence="1">
    <location>
        <begin position="21"/>
        <end position="35"/>
    </location>
</feature>
<accession>W7HP15</accession>
<feature type="region of interest" description="Disordered" evidence="1">
    <location>
        <begin position="1"/>
        <end position="80"/>
    </location>
</feature>
<gene>
    <name evidence="2" type="ORF">DRE_00953</name>
</gene>
<dbReference type="HOGENOM" id="CLU_1331939_0_0_1"/>
<evidence type="ECO:0000256" key="1">
    <source>
        <dbReference type="SAM" id="MobiDB-lite"/>
    </source>
</evidence>
<evidence type="ECO:0000313" key="3">
    <source>
        <dbReference type="Proteomes" id="UP000024837"/>
    </source>
</evidence>
<dbReference type="EMBL" id="KI966433">
    <property type="protein sequence ID" value="EWC44894.1"/>
    <property type="molecule type" value="Genomic_DNA"/>
</dbReference>
<keyword evidence="3" id="KW-1185">Reference proteome</keyword>
<name>W7HP15_9PEZI</name>